<feature type="compositionally biased region" description="Polar residues" evidence="1">
    <location>
        <begin position="57"/>
        <end position="66"/>
    </location>
</feature>
<accession>A0ABR4AZY6</accession>
<dbReference type="PANTHER" id="PTHR47064:SF2">
    <property type="entry name" value="SMP-30_GLUCONOLACTONASE_LRE-LIKE REGION DOMAIN-CONTAINING PROTEIN-RELATED"/>
    <property type="match status" value="1"/>
</dbReference>
<dbReference type="InterPro" id="IPR052988">
    <property type="entry name" value="Oryzine_lactonohydrolase"/>
</dbReference>
<sequence>MNWHRPKTADGNLLSPAHKVSFSDSSKSSEKRNSARPSSRPSSSSNSRGESPAGQQRRGNSQQKPATQKREQLFGGNRNLQHIDRQSEALRQSSLVSPTAPQPKPFLIYHDSFLSVLGLNPTLQCLIEDNRAPFFHEAGIFHPPTNTLFVTSNQLEDSSPTPSQLAIKQSSSQK</sequence>
<feature type="compositionally biased region" description="Low complexity" evidence="1">
    <location>
        <begin position="35"/>
        <end position="54"/>
    </location>
</feature>
<evidence type="ECO:0000313" key="2">
    <source>
        <dbReference type="EMBL" id="KAL2050537.1"/>
    </source>
</evidence>
<proteinExistence type="predicted"/>
<reference evidence="2 3" key="1">
    <citation type="submission" date="2024-09" db="EMBL/GenBank/DDBJ databases">
        <title>Rethinking Asexuality: The Enigmatic Case of Functional Sexual Genes in Lepraria (Stereocaulaceae).</title>
        <authorList>
            <person name="Doellman M."/>
            <person name="Sun Y."/>
            <person name="Barcenas-Pena A."/>
            <person name="Lumbsch H.T."/>
            <person name="Grewe F."/>
        </authorList>
    </citation>
    <scope>NUCLEOTIDE SEQUENCE [LARGE SCALE GENOMIC DNA]</scope>
    <source>
        <strain evidence="2 3">Grewe 0041</strain>
    </source>
</reference>
<evidence type="ECO:0000256" key="1">
    <source>
        <dbReference type="SAM" id="MobiDB-lite"/>
    </source>
</evidence>
<feature type="region of interest" description="Disordered" evidence="1">
    <location>
        <begin position="1"/>
        <end position="97"/>
    </location>
</feature>
<organism evidence="2 3">
    <name type="scientific">Lepraria finkii</name>
    <dbReference type="NCBI Taxonomy" id="1340010"/>
    <lineage>
        <taxon>Eukaryota</taxon>
        <taxon>Fungi</taxon>
        <taxon>Dikarya</taxon>
        <taxon>Ascomycota</taxon>
        <taxon>Pezizomycotina</taxon>
        <taxon>Lecanoromycetes</taxon>
        <taxon>OSLEUM clade</taxon>
        <taxon>Lecanoromycetidae</taxon>
        <taxon>Lecanorales</taxon>
        <taxon>Lecanorineae</taxon>
        <taxon>Stereocaulaceae</taxon>
        <taxon>Lepraria</taxon>
    </lineage>
</organism>
<dbReference type="Proteomes" id="UP001590951">
    <property type="component" value="Unassembled WGS sequence"/>
</dbReference>
<evidence type="ECO:0000313" key="3">
    <source>
        <dbReference type="Proteomes" id="UP001590951"/>
    </source>
</evidence>
<comment type="caution">
    <text evidence="2">The sequence shown here is derived from an EMBL/GenBank/DDBJ whole genome shotgun (WGS) entry which is preliminary data.</text>
</comment>
<dbReference type="PANTHER" id="PTHR47064">
    <property type="entry name" value="PUTATIVE (AFU_ORTHOLOGUE AFUA_1G08990)-RELATED"/>
    <property type="match status" value="1"/>
</dbReference>
<gene>
    <name evidence="2" type="ORF">ABVK25_009206</name>
</gene>
<dbReference type="EMBL" id="JBHFEH010000046">
    <property type="protein sequence ID" value="KAL2050537.1"/>
    <property type="molecule type" value="Genomic_DNA"/>
</dbReference>
<name>A0ABR4AZY6_9LECA</name>
<feature type="region of interest" description="Disordered" evidence="1">
    <location>
        <begin position="154"/>
        <end position="174"/>
    </location>
</feature>
<keyword evidence="3" id="KW-1185">Reference proteome</keyword>
<protein>
    <submittedName>
        <fullName evidence="2">Uncharacterized protein</fullName>
    </submittedName>
</protein>